<sequence length="120" mass="13580">MWDSVFILSFARYAAARATCGQGTMDNFYATALQDGFISKELRMSGHFQYHPHDPCSTGPNVLAWSEWDHYRATGDLDRLADVFWPAGRVPQRRHLNCPWLSHGHLSWVDATAQALLSAE</sequence>
<feature type="signal peptide" evidence="1">
    <location>
        <begin position="1"/>
        <end position="16"/>
    </location>
</feature>
<proteinExistence type="predicted"/>
<evidence type="ECO:0000313" key="3">
    <source>
        <dbReference type="Proteomes" id="UP000324907"/>
    </source>
</evidence>
<dbReference type="GO" id="GO:0005975">
    <property type="term" value="P:carbohydrate metabolic process"/>
    <property type="evidence" value="ECO:0007669"/>
    <property type="project" value="InterPro"/>
</dbReference>
<dbReference type="AlphaFoldDB" id="A0A5A8D925"/>
<dbReference type="Proteomes" id="UP000324907">
    <property type="component" value="Unassembled WGS sequence"/>
</dbReference>
<dbReference type="EMBL" id="VLTL01000101">
    <property type="protein sequence ID" value="KAA0161054.1"/>
    <property type="molecule type" value="Genomic_DNA"/>
</dbReference>
<name>A0A5A8D925_CAFRO</name>
<gene>
    <name evidence="2" type="ORF">FNF28_05202</name>
</gene>
<evidence type="ECO:0000256" key="1">
    <source>
        <dbReference type="SAM" id="SignalP"/>
    </source>
</evidence>
<protein>
    <submittedName>
        <fullName evidence="2">Uncharacterized protein</fullName>
    </submittedName>
</protein>
<keyword evidence="1" id="KW-0732">Signal</keyword>
<dbReference type="SUPFAM" id="SSF48208">
    <property type="entry name" value="Six-hairpin glycosidases"/>
    <property type="match status" value="1"/>
</dbReference>
<evidence type="ECO:0000313" key="2">
    <source>
        <dbReference type="EMBL" id="KAA0161054.1"/>
    </source>
</evidence>
<reference evidence="2 3" key="1">
    <citation type="submission" date="2019-07" db="EMBL/GenBank/DDBJ databases">
        <title>Genomes of Cafeteria roenbergensis.</title>
        <authorList>
            <person name="Fischer M.G."/>
            <person name="Hackl T."/>
            <person name="Roman M."/>
        </authorList>
    </citation>
    <scope>NUCLEOTIDE SEQUENCE [LARGE SCALE GENOMIC DNA]</scope>
    <source>
        <strain evidence="2 3">RCC970-E3</strain>
    </source>
</reference>
<dbReference type="InterPro" id="IPR012341">
    <property type="entry name" value="6hp_glycosidase-like_sf"/>
</dbReference>
<feature type="chain" id="PRO_5022814427" evidence="1">
    <location>
        <begin position="17"/>
        <end position="120"/>
    </location>
</feature>
<dbReference type="InterPro" id="IPR008928">
    <property type="entry name" value="6-hairpin_glycosidase_sf"/>
</dbReference>
<accession>A0A5A8D925</accession>
<comment type="caution">
    <text evidence="2">The sequence shown here is derived from an EMBL/GenBank/DDBJ whole genome shotgun (WGS) entry which is preliminary data.</text>
</comment>
<dbReference type="Gene3D" id="1.50.10.10">
    <property type="match status" value="1"/>
</dbReference>
<organism evidence="2 3">
    <name type="scientific">Cafeteria roenbergensis</name>
    <name type="common">Marine flagellate</name>
    <dbReference type="NCBI Taxonomy" id="33653"/>
    <lineage>
        <taxon>Eukaryota</taxon>
        <taxon>Sar</taxon>
        <taxon>Stramenopiles</taxon>
        <taxon>Bigyra</taxon>
        <taxon>Opalozoa</taxon>
        <taxon>Bicosoecida</taxon>
        <taxon>Cafeteriaceae</taxon>
        <taxon>Cafeteria</taxon>
    </lineage>
</organism>